<feature type="compositionally biased region" description="Polar residues" evidence="1">
    <location>
        <begin position="291"/>
        <end position="300"/>
    </location>
</feature>
<reference evidence="2" key="1">
    <citation type="submission" date="2021-01" db="EMBL/GenBank/DDBJ databases">
        <authorList>
            <person name="Corre E."/>
            <person name="Pelletier E."/>
            <person name="Niang G."/>
            <person name="Scheremetjew M."/>
            <person name="Finn R."/>
            <person name="Kale V."/>
            <person name="Holt S."/>
            <person name="Cochrane G."/>
            <person name="Meng A."/>
            <person name="Brown T."/>
            <person name="Cohen L."/>
        </authorList>
    </citation>
    <scope>NUCLEOTIDE SEQUENCE</scope>
    <source>
        <strain evidence="2">PLY429</strain>
    </source>
</reference>
<feature type="compositionally biased region" description="Low complexity" evidence="1">
    <location>
        <begin position="434"/>
        <end position="445"/>
    </location>
</feature>
<feature type="region of interest" description="Disordered" evidence="1">
    <location>
        <begin position="93"/>
        <end position="143"/>
    </location>
</feature>
<feature type="compositionally biased region" description="Polar residues" evidence="1">
    <location>
        <begin position="752"/>
        <end position="763"/>
    </location>
</feature>
<gene>
    <name evidence="2" type="ORF">TCHU04912_LOCUS19789</name>
</gene>
<evidence type="ECO:0000313" key="2">
    <source>
        <dbReference type="EMBL" id="CAD9218896.1"/>
    </source>
</evidence>
<feature type="region of interest" description="Disordered" evidence="1">
    <location>
        <begin position="615"/>
        <end position="728"/>
    </location>
</feature>
<feature type="region of interest" description="Disordered" evidence="1">
    <location>
        <begin position="1"/>
        <end position="47"/>
    </location>
</feature>
<feature type="compositionally biased region" description="Low complexity" evidence="1">
    <location>
        <begin position="453"/>
        <end position="466"/>
    </location>
</feature>
<feature type="compositionally biased region" description="Polar residues" evidence="1">
    <location>
        <begin position="270"/>
        <end position="279"/>
    </location>
</feature>
<feature type="region of interest" description="Disordered" evidence="1">
    <location>
        <begin position="339"/>
        <end position="368"/>
    </location>
</feature>
<organism evidence="2">
    <name type="scientific">Tetraselmis chuii</name>
    <dbReference type="NCBI Taxonomy" id="63592"/>
    <lineage>
        <taxon>Eukaryota</taxon>
        <taxon>Viridiplantae</taxon>
        <taxon>Chlorophyta</taxon>
        <taxon>core chlorophytes</taxon>
        <taxon>Chlorodendrophyceae</taxon>
        <taxon>Chlorodendrales</taxon>
        <taxon>Chlorodendraceae</taxon>
        <taxon>Tetraselmis</taxon>
    </lineage>
</organism>
<feature type="region of interest" description="Disordered" evidence="1">
    <location>
        <begin position="747"/>
        <end position="768"/>
    </location>
</feature>
<protein>
    <submittedName>
        <fullName evidence="2">Uncharacterized protein</fullName>
    </submittedName>
</protein>
<proteinExistence type="predicted"/>
<evidence type="ECO:0000256" key="1">
    <source>
        <dbReference type="SAM" id="MobiDB-lite"/>
    </source>
</evidence>
<feature type="region of interest" description="Disordered" evidence="1">
    <location>
        <begin position="270"/>
        <end position="305"/>
    </location>
</feature>
<dbReference type="EMBL" id="HBGG01038394">
    <property type="protein sequence ID" value="CAD9218896.1"/>
    <property type="molecule type" value="Transcribed_RNA"/>
</dbReference>
<feature type="region of interest" description="Disordered" evidence="1">
    <location>
        <begin position="432"/>
        <end position="467"/>
    </location>
</feature>
<feature type="compositionally biased region" description="Basic and acidic residues" evidence="1">
    <location>
        <begin position="656"/>
        <end position="667"/>
    </location>
</feature>
<sequence length="818" mass="82766">MGGMKPMRVEEEGSSSESTFGLQPRRRRGGSSARQTWTAQLRGSTPQLTNVPAINKHVDRQVECGQDPSMPVSLQDTVQTAPREVVARLDSEGAGLQGVVAARDVQVSPDSGHARLERGSTLPQPLSPATDLQGSSMGVDDGGEAVQSDAMRLPTVLDDVKGDGAAVVAADMAPNQQPPQGQAVFTVSSTKASSCSSDSYYSASASSVTTGTTFSTAAGTTAAPTAAATSSTTAVNNTAITATAAADSINETSSVLPTRQIISIEGVDSAVSSNPTEQQVVDIPATRTTKHSNYTNTADQPTDDDSKVIAEQATSEEVAGEINEVQLPSPTARNIAQLPPMAPGGPVLPTRHEAAGSEEEGLLSSSVRRSSDTAVVGSSALAPAVVVLQRPTNSGTVHLEPLLVPDPTQVAVRPSPLSPSSHNTVDAGAAVLLSSPSPSKPSPVSQLEPLEVSSPTGSSSSGKRVLAGGGNAVAGGLSPLSPPSNLSALPLHPSISKGSSAKGETVATKVIDGGQVTAEGAMPASPFSPLVNGRNARGGKIAEGSETGAELSAAASAPAAGPAAVVGGAKEPPWRGSGGRKQPGALWGTSLQQEEEQAAAMAAASQRRAILEGMRRGRTEDGAISGVHAPATRSERGGFSGMKPKAQHAQAAHPLRHSDDSVLDRPAVRPPSPATHSTGGVHPQSGRPAAGGVAPSPPLRSSAASRLRGGGGTQSQRQLATGAPHHSALQSASLRNLAQLDSPVASGAMQGKTRTALHSSSSPLDAAAQGTVGANSMGAYLQPTPMRSLHDLAALDSPGPPPLSTAFCNYSQFHEWLS</sequence>
<name>A0A7S1T4M7_9CHLO</name>
<feature type="region of interest" description="Disordered" evidence="1">
    <location>
        <begin position="563"/>
        <end position="585"/>
    </location>
</feature>
<dbReference type="AlphaFoldDB" id="A0A7S1T4M7"/>
<feature type="compositionally biased region" description="Polar residues" evidence="1">
    <location>
        <begin position="32"/>
        <end position="47"/>
    </location>
</feature>
<accession>A0A7S1T4M7</accession>